<evidence type="ECO:0000256" key="3">
    <source>
        <dbReference type="ARBA" id="ARBA00022573"/>
    </source>
</evidence>
<comment type="caution">
    <text evidence="12">The sequence shown here is derived from an EMBL/GenBank/DDBJ whole genome shotgun (WGS) entry which is preliminary data.</text>
</comment>
<dbReference type="InterPro" id="IPR011698">
    <property type="entry name" value="GATase_3"/>
</dbReference>
<feature type="domain" description="CobQ/CobB/MinD/ParA nucleotide binding" evidence="10">
    <location>
        <begin position="7"/>
        <end position="193"/>
    </location>
</feature>
<dbReference type="Pfam" id="PF07685">
    <property type="entry name" value="GATase_3"/>
    <property type="match status" value="1"/>
</dbReference>
<dbReference type="GO" id="GO:0042242">
    <property type="term" value="F:cobyrinic acid a,c-diamide synthase activity"/>
    <property type="evidence" value="ECO:0007669"/>
    <property type="project" value="UniProtKB-UniRule"/>
</dbReference>
<dbReference type="PROSITE" id="PS51274">
    <property type="entry name" value="GATASE_COBBQ"/>
    <property type="match status" value="1"/>
</dbReference>
<evidence type="ECO:0000259" key="11">
    <source>
        <dbReference type="Pfam" id="PF07685"/>
    </source>
</evidence>
<evidence type="ECO:0000313" key="13">
    <source>
        <dbReference type="Proteomes" id="UP000193391"/>
    </source>
</evidence>
<comment type="similarity">
    <text evidence="2">Belongs to the CobB/CobQ family. CobQ subfamily.</text>
</comment>
<dbReference type="AlphaFoldDB" id="A0A1Y2L5E6"/>
<feature type="domain" description="CobB/CobQ-like glutamine amidotransferase" evidence="11">
    <location>
        <begin position="307"/>
        <end position="496"/>
    </location>
</feature>
<comment type="domain">
    <text evidence="9">Comprises of two domains. The C-terminal domain contains the binding site for glutamine and catalyzes the hydrolysis of this substrate to glutamate and ammonia. The N-terminal domain is anticipated to bind ATP and cobyrinate and catalyzes the ultimate synthesis of the diamide product. The ammonia produced via the glutaminase domain is probably translocated to the adjacent domain via a molecular tunnel, where it reacts with an activated intermediate.</text>
</comment>
<sequence>MPVPGLLIAAPASNSGKTVVTLGILRALANRGLSIPAAKAGPDYIDPAFQQAASRAPCLNLDPWAMGADAIYDLARWHVGGDERRFLLCEGVMGLFDGAAGGGGSSADLAAMMGWPVVLVVDVRGQAASAAAVIAGFSRFRPDVQVAGVILNRVGSDRHKQLIIDACAQAVPDIPVLGAVMRSDDLVLPERHLGLVQAGEHPALETFLDRAAQIMERDIDLDALIKLGKTAESGAGAGAGAGAGEGVGATRASGVDDRFDVVLASPGKTTAPPQPFGAGIIARAATRDAMTPQAKAPVTIAPLGHHIAVARDAAFAFCYVHLLAGWQAAGAKISFFSPLADEAPLADCDAIYLPGGYPELHGAVLAAADNFRAALQDAARRQIPVYGECGGYMVLGTHLIDADGIRHAMTGLLPLETSFLHRKLHLGYRQVEIRHSCKLGPAGTHLRGHEFHYASTVCADGPDGDGWLSAQTADGRDLGACGLLNGSVFGSFFHLIC</sequence>
<evidence type="ECO:0000256" key="1">
    <source>
        <dbReference type="ARBA" id="ARBA00001946"/>
    </source>
</evidence>
<dbReference type="SUPFAM" id="SSF52540">
    <property type="entry name" value="P-loop containing nucleoside triphosphate hydrolases"/>
    <property type="match status" value="1"/>
</dbReference>
<keyword evidence="7 9" id="KW-0460">Magnesium</keyword>
<comment type="similarity">
    <text evidence="9">Belongs to the CobB/CbiA family.</text>
</comment>
<keyword evidence="5 9" id="KW-0547">Nucleotide-binding</keyword>
<dbReference type="InterPro" id="IPR004484">
    <property type="entry name" value="CbiA/CobB_synth"/>
</dbReference>
<keyword evidence="13" id="KW-1185">Reference proteome</keyword>
<dbReference type="EC" id="6.3.5.11" evidence="9"/>
<dbReference type="InterPro" id="IPR002586">
    <property type="entry name" value="CobQ/CobB/MinD/ParA_Nub-bd_dom"/>
</dbReference>
<comment type="miscellaneous">
    <text evidence="9">The a and c carboxylates of cobyrinate are activated for nucleophilic attack via formation of a phosphorylated intermediate by ATP. CbiA catalyzes first the amidation of the c-carboxylate, and then that of the a-carboxylate.</text>
</comment>
<proteinExistence type="inferred from homology"/>
<dbReference type="Gene3D" id="3.40.50.880">
    <property type="match status" value="1"/>
</dbReference>
<protein>
    <recommendedName>
        <fullName evidence="9">Cobyrinate a,c-diamide synthase</fullName>
        <ecNumber evidence="9">6.3.5.11</ecNumber>
    </recommendedName>
    <alternativeName>
        <fullName evidence="9">Cobyrinic acid a,c-diamide synthetase</fullName>
    </alternativeName>
</protein>
<keyword evidence="4 9" id="KW-0436">Ligase</keyword>
<dbReference type="Gene3D" id="3.40.50.300">
    <property type="entry name" value="P-loop containing nucleotide triphosphate hydrolases"/>
    <property type="match status" value="1"/>
</dbReference>
<dbReference type="SUPFAM" id="SSF52317">
    <property type="entry name" value="Class I glutamine amidotransferase-like"/>
    <property type="match status" value="1"/>
</dbReference>
<dbReference type="PANTHER" id="PTHR43873">
    <property type="entry name" value="COBYRINATE A,C-DIAMIDE SYNTHASE"/>
    <property type="match status" value="1"/>
</dbReference>
<comment type="function">
    <text evidence="9">Catalyzes the ATP-dependent amidation of the two carboxylate groups at positions a and c of cobyrinate, using either L-glutamine or ammonia as the nitrogen source.</text>
</comment>
<name>A0A1Y2L5E6_9PROT</name>
<accession>A0A1Y2L5E6</accession>
<comment type="pathway">
    <text evidence="9">Cofactor biosynthesis; adenosylcobalamin biosynthesis; cob(II)yrinate a,c-diamide from sirohydrochlorin (anaerobic route): step 10/10.</text>
</comment>
<dbReference type="InterPro" id="IPR029062">
    <property type="entry name" value="Class_I_gatase-like"/>
</dbReference>
<comment type="catalytic activity">
    <reaction evidence="9">
        <text>cob(II)yrinate + 2 L-glutamine + 2 ATP + 2 H2O = cob(II)yrinate a,c diamide + 2 L-glutamate + 2 ADP + 2 phosphate + 2 H(+)</text>
        <dbReference type="Rhea" id="RHEA:26289"/>
        <dbReference type="ChEBI" id="CHEBI:15377"/>
        <dbReference type="ChEBI" id="CHEBI:15378"/>
        <dbReference type="ChEBI" id="CHEBI:29985"/>
        <dbReference type="ChEBI" id="CHEBI:30616"/>
        <dbReference type="ChEBI" id="CHEBI:43474"/>
        <dbReference type="ChEBI" id="CHEBI:58359"/>
        <dbReference type="ChEBI" id="CHEBI:58537"/>
        <dbReference type="ChEBI" id="CHEBI:58894"/>
        <dbReference type="ChEBI" id="CHEBI:456216"/>
        <dbReference type="EC" id="6.3.5.11"/>
    </reaction>
</comment>
<organism evidence="12 13">
    <name type="scientific">Thalassospira mesophila</name>
    <dbReference type="NCBI Taxonomy" id="1293891"/>
    <lineage>
        <taxon>Bacteria</taxon>
        <taxon>Pseudomonadati</taxon>
        <taxon>Pseudomonadota</taxon>
        <taxon>Alphaproteobacteria</taxon>
        <taxon>Rhodospirillales</taxon>
        <taxon>Thalassospiraceae</taxon>
        <taxon>Thalassospira</taxon>
    </lineage>
</organism>
<evidence type="ECO:0000256" key="5">
    <source>
        <dbReference type="ARBA" id="ARBA00022741"/>
    </source>
</evidence>
<evidence type="ECO:0000313" key="12">
    <source>
        <dbReference type="EMBL" id="OSQ40891.1"/>
    </source>
</evidence>
<dbReference type="HAMAP" id="MF_00027">
    <property type="entry name" value="CobB_CbiA"/>
    <property type="match status" value="1"/>
</dbReference>
<dbReference type="EMBL" id="JFKA01000001">
    <property type="protein sequence ID" value="OSQ40891.1"/>
    <property type="molecule type" value="Genomic_DNA"/>
</dbReference>
<keyword evidence="8 9" id="KW-0315">Glutamine amidotransferase</keyword>
<dbReference type="GO" id="GO:0009236">
    <property type="term" value="P:cobalamin biosynthetic process"/>
    <property type="evidence" value="ECO:0007669"/>
    <property type="project" value="UniProtKB-UniRule"/>
</dbReference>
<feature type="active site" description="Nucleophile" evidence="9">
    <location>
        <position position="389"/>
    </location>
</feature>
<evidence type="ECO:0000256" key="6">
    <source>
        <dbReference type="ARBA" id="ARBA00022840"/>
    </source>
</evidence>
<keyword evidence="3 9" id="KW-0169">Cobalamin biosynthesis</keyword>
<dbReference type="InterPro" id="IPR027417">
    <property type="entry name" value="P-loop_NTPase"/>
</dbReference>
<dbReference type="NCBIfam" id="NF002204">
    <property type="entry name" value="PRK01077.1"/>
    <property type="match status" value="1"/>
</dbReference>
<dbReference type="PANTHER" id="PTHR43873:SF1">
    <property type="entry name" value="COBYRINATE A,C-DIAMIDE SYNTHASE"/>
    <property type="match status" value="1"/>
</dbReference>
<dbReference type="GO" id="GO:0005524">
    <property type="term" value="F:ATP binding"/>
    <property type="evidence" value="ECO:0007669"/>
    <property type="project" value="UniProtKB-UniRule"/>
</dbReference>
<evidence type="ECO:0000256" key="4">
    <source>
        <dbReference type="ARBA" id="ARBA00022598"/>
    </source>
</evidence>
<feature type="site" description="Increases nucleophilicity of active site Cys" evidence="9">
    <location>
        <position position="494"/>
    </location>
</feature>
<keyword evidence="6 9" id="KW-0067">ATP-binding</keyword>
<evidence type="ECO:0000256" key="9">
    <source>
        <dbReference type="HAMAP-Rule" id="MF_00027"/>
    </source>
</evidence>
<dbReference type="UniPathway" id="UPA00148">
    <property type="reaction ID" value="UER00231"/>
</dbReference>
<evidence type="ECO:0000259" key="10">
    <source>
        <dbReference type="Pfam" id="PF01656"/>
    </source>
</evidence>
<evidence type="ECO:0000256" key="7">
    <source>
        <dbReference type="ARBA" id="ARBA00022842"/>
    </source>
</evidence>
<comment type="cofactor">
    <cofactor evidence="1 9">
        <name>Mg(2+)</name>
        <dbReference type="ChEBI" id="CHEBI:18420"/>
    </cofactor>
</comment>
<dbReference type="Proteomes" id="UP000193391">
    <property type="component" value="Unassembled WGS sequence"/>
</dbReference>
<gene>
    <name evidence="9" type="primary">cbiA</name>
    <name evidence="12" type="ORF">TMES_00070</name>
</gene>
<dbReference type="Pfam" id="PF01656">
    <property type="entry name" value="CbiA"/>
    <property type="match status" value="1"/>
</dbReference>
<reference evidence="12 13" key="1">
    <citation type="submission" date="2014-03" db="EMBL/GenBank/DDBJ databases">
        <title>The draft genome sequence of Thalassospira mesophila JCM 18969.</title>
        <authorList>
            <person name="Lai Q."/>
            <person name="Shao Z."/>
        </authorList>
    </citation>
    <scope>NUCLEOTIDE SEQUENCE [LARGE SCALE GENOMIC DNA]</scope>
    <source>
        <strain evidence="12 13">JCM 18969</strain>
    </source>
</reference>
<evidence type="ECO:0000256" key="2">
    <source>
        <dbReference type="ARBA" id="ARBA00006205"/>
    </source>
</evidence>
<dbReference type="STRING" id="1293891.TMES_00070"/>
<evidence type="ECO:0000256" key="8">
    <source>
        <dbReference type="ARBA" id="ARBA00022962"/>
    </source>
</evidence>